<accession>A0A3P8UKF2</accession>
<evidence type="ECO:0000313" key="8">
    <source>
        <dbReference type="Ensembl" id="ENSCSEP00000002329.1"/>
    </source>
</evidence>
<evidence type="ECO:0000256" key="3">
    <source>
        <dbReference type="ARBA" id="ARBA00022490"/>
    </source>
</evidence>
<name>A0A3P8UKF2_CYNSE</name>
<reference evidence="8" key="2">
    <citation type="submission" date="2025-08" db="UniProtKB">
        <authorList>
            <consortium name="Ensembl"/>
        </authorList>
    </citation>
    <scope>IDENTIFICATION</scope>
</reference>
<comment type="subcellular location">
    <subcellularLocation>
        <location evidence="1">Cytoplasm</location>
    </subcellularLocation>
</comment>
<dbReference type="InParanoid" id="A0A3P8UKF2"/>
<dbReference type="FunCoup" id="A0A3P8UKF2">
    <property type="interactions" value="57"/>
</dbReference>
<dbReference type="GO" id="GO:0006805">
    <property type="term" value="P:xenobiotic metabolic process"/>
    <property type="evidence" value="ECO:0007669"/>
    <property type="project" value="UniProtKB-ARBA"/>
</dbReference>
<dbReference type="GO" id="GO:0006584">
    <property type="term" value="P:catecholamine metabolic process"/>
    <property type="evidence" value="ECO:0007669"/>
    <property type="project" value="UniProtKB-KW"/>
</dbReference>
<dbReference type="KEGG" id="csem:103382275"/>
<dbReference type="GeneID" id="103382275"/>
<dbReference type="FunFam" id="3.40.50.300:FF:000433">
    <property type="entry name" value="Estrogen sulfotransferase"/>
    <property type="match status" value="1"/>
</dbReference>
<dbReference type="Ensembl" id="ENSCSET00000002369.1">
    <property type="protein sequence ID" value="ENSCSEP00000002329.1"/>
    <property type="gene ID" value="ENSCSEG00000001558.1"/>
</dbReference>
<keyword evidence="9" id="KW-1185">Reference proteome</keyword>
<dbReference type="GO" id="GO:0005737">
    <property type="term" value="C:cytoplasm"/>
    <property type="evidence" value="ECO:0007669"/>
    <property type="project" value="UniProtKB-SubCell"/>
</dbReference>
<comment type="similarity">
    <text evidence="2 6">Belongs to the sulfotransferase 1 family.</text>
</comment>
<evidence type="ECO:0000256" key="5">
    <source>
        <dbReference type="ARBA" id="ARBA00022939"/>
    </source>
</evidence>
<evidence type="ECO:0000256" key="6">
    <source>
        <dbReference type="RuleBase" id="RU361155"/>
    </source>
</evidence>
<evidence type="ECO:0000256" key="4">
    <source>
        <dbReference type="ARBA" id="ARBA00022679"/>
    </source>
</evidence>
<reference evidence="8" key="3">
    <citation type="submission" date="2025-09" db="UniProtKB">
        <authorList>
            <consortium name="Ensembl"/>
        </authorList>
    </citation>
    <scope>IDENTIFICATION</scope>
</reference>
<feature type="domain" description="Sulfotransferase" evidence="7">
    <location>
        <begin position="35"/>
        <end position="280"/>
    </location>
</feature>
<dbReference type="SUPFAM" id="SSF52540">
    <property type="entry name" value="P-loop containing nucleoside triphosphate hydrolases"/>
    <property type="match status" value="1"/>
</dbReference>
<dbReference type="OMA" id="MLTTHFH"/>
<dbReference type="Gene3D" id="3.40.50.300">
    <property type="entry name" value="P-loop containing nucleotide triphosphate hydrolases"/>
    <property type="match status" value="1"/>
</dbReference>
<evidence type="ECO:0000259" key="7">
    <source>
        <dbReference type="Pfam" id="PF00685"/>
    </source>
</evidence>
<dbReference type="Proteomes" id="UP000265120">
    <property type="component" value="Chromosome 8"/>
</dbReference>
<dbReference type="AlphaFoldDB" id="A0A3P8UKF2"/>
<evidence type="ECO:0000313" key="9">
    <source>
        <dbReference type="Proteomes" id="UP000265120"/>
    </source>
</evidence>
<protein>
    <recommendedName>
        <fullName evidence="6">Sulfotransferase</fullName>
        <ecNumber evidence="6">2.8.2.-</ecNumber>
    </recommendedName>
</protein>
<organism evidence="8 9">
    <name type="scientific">Cynoglossus semilaevis</name>
    <name type="common">Tongue sole</name>
    <dbReference type="NCBI Taxonomy" id="244447"/>
    <lineage>
        <taxon>Eukaryota</taxon>
        <taxon>Metazoa</taxon>
        <taxon>Chordata</taxon>
        <taxon>Craniata</taxon>
        <taxon>Vertebrata</taxon>
        <taxon>Euteleostomi</taxon>
        <taxon>Actinopterygii</taxon>
        <taxon>Neopterygii</taxon>
        <taxon>Teleostei</taxon>
        <taxon>Neoteleostei</taxon>
        <taxon>Acanthomorphata</taxon>
        <taxon>Carangaria</taxon>
        <taxon>Pleuronectiformes</taxon>
        <taxon>Pleuronectoidei</taxon>
        <taxon>Cynoglossidae</taxon>
        <taxon>Cynoglossinae</taxon>
        <taxon>Cynoglossus</taxon>
    </lineage>
</organism>
<dbReference type="GeneTree" id="ENSGT00940000164900"/>
<dbReference type="InterPro" id="IPR000863">
    <property type="entry name" value="Sulfotransferase_dom"/>
</dbReference>
<reference evidence="8 9" key="1">
    <citation type="journal article" date="2014" name="Nat. Genet.">
        <title>Whole-genome sequence of a flatfish provides insights into ZW sex chromosome evolution and adaptation to a benthic lifestyle.</title>
        <authorList>
            <person name="Chen S."/>
            <person name="Zhang G."/>
            <person name="Shao C."/>
            <person name="Huang Q."/>
            <person name="Liu G."/>
            <person name="Zhang P."/>
            <person name="Song W."/>
            <person name="An N."/>
            <person name="Chalopin D."/>
            <person name="Volff J.N."/>
            <person name="Hong Y."/>
            <person name="Li Q."/>
            <person name="Sha Z."/>
            <person name="Zhou H."/>
            <person name="Xie M."/>
            <person name="Yu Q."/>
            <person name="Liu Y."/>
            <person name="Xiang H."/>
            <person name="Wang N."/>
            <person name="Wu K."/>
            <person name="Yang C."/>
            <person name="Zhou Q."/>
            <person name="Liao X."/>
            <person name="Yang L."/>
            <person name="Hu Q."/>
            <person name="Zhang J."/>
            <person name="Meng L."/>
            <person name="Jin L."/>
            <person name="Tian Y."/>
            <person name="Lian J."/>
            <person name="Yang J."/>
            <person name="Miao G."/>
            <person name="Liu S."/>
            <person name="Liang Z."/>
            <person name="Yan F."/>
            <person name="Li Y."/>
            <person name="Sun B."/>
            <person name="Zhang H."/>
            <person name="Zhang J."/>
            <person name="Zhu Y."/>
            <person name="Du M."/>
            <person name="Zhao Y."/>
            <person name="Schartl M."/>
            <person name="Tang Q."/>
            <person name="Wang J."/>
        </authorList>
    </citation>
    <scope>NUCLEOTIDE SEQUENCE</scope>
</reference>
<dbReference type="Pfam" id="PF00685">
    <property type="entry name" value="Sulfotransfer_1"/>
    <property type="match status" value="1"/>
</dbReference>
<evidence type="ECO:0000256" key="1">
    <source>
        <dbReference type="ARBA" id="ARBA00004496"/>
    </source>
</evidence>
<keyword evidence="5" id="KW-0128">Catecholamine metabolism</keyword>
<dbReference type="EC" id="2.8.2.-" evidence="6"/>
<proteinExistence type="inferred from homology"/>
<dbReference type="RefSeq" id="XP_008313218.1">
    <property type="nucleotide sequence ID" value="XM_008314996.3"/>
</dbReference>
<sequence length="287" mass="33437">MTEAELYTLYKGVYLPALVHSPQSLSYFEKFTFRPEDVVIVSYPKSGTTWMQEIVPLILSGGDPASVESLYNWDRVPWLEEQRASQLNLEERPSPRMLTSHFQYKMMPPSFYQVKPKVIYVIRNPKDVFTSAFHYYETTSFMVNPGPRSKFLQKFLDGNVAFSSWFDHVKGWLNVKGKEQILYVTYEELTQDLKDAVSRIAQFLGKPLDTKVIDNIADKCLFQNMKQNKMSNYSAVPQAIMDQTKSGFFRKGTVGDWKNLLTVAEAEYFDKVYKDQMKDVQHKFVWD</sequence>
<dbReference type="OrthoDB" id="205623at2759"/>
<dbReference type="STRING" id="244447.ENSCSEP00000002329"/>
<dbReference type="PANTHER" id="PTHR11783">
    <property type="entry name" value="SULFOTRANSFERASE SULT"/>
    <property type="match status" value="1"/>
</dbReference>
<dbReference type="InterPro" id="IPR027417">
    <property type="entry name" value="P-loop_NTPase"/>
</dbReference>
<keyword evidence="4 6" id="KW-0808">Transferase</keyword>
<keyword evidence="3" id="KW-0963">Cytoplasm</keyword>
<dbReference type="GO" id="GO:0008146">
    <property type="term" value="F:sulfotransferase activity"/>
    <property type="evidence" value="ECO:0007669"/>
    <property type="project" value="InterPro"/>
</dbReference>
<evidence type="ECO:0000256" key="2">
    <source>
        <dbReference type="ARBA" id="ARBA00005771"/>
    </source>
</evidence>